<accession>A0A0E9R4P5</accession>
<reference evidence="1" key="2">
    <citation type="journal article" date="2015" name="Fish Shellfish Immunol.">
        <title>Early steps in the European eel (Anguilla anguilla)-Vibrio vulnificus interaction in the gills: Role of the RtxA13 toxin.</title>
        <authorList>
            <person name="Callol A."/>
            <person name="Pajuelo D."/>
            <person name="Ebbesson L."/>
            <person name="Teles M."/>
            <person name="MacKenzie S."/>
            <person name="Amaro C."/>
        </authorList>
    </citation>
    <scope>NUCLEOTIDE SEQUENCE</scope>
</reference>
<sequence length="42" mass="4782">MSFSLYTHFHIVSKVSTRKVALKRKIVDHLSCSGFSHALVYS</sequence>
<dbReference type="EMBL" id="GBXM01084855">
    <property type="protein sequence ID" value="JAH23722.1"/>
    <property type="molecule type" value="Transcribed_RNA"/>
</dbReference>
<proteinExistence type="predicted"/>
<name>A0A0E9R4P5_ANGAN</name>
<organism evidence="1">
    <name type="scientific">Anguilla anguilla</name>
    <name type="common">European freshwater eel</name>
    <name type="synonym">Muraena anguilla</name>
    <dbReference type="NCBI Taxonomy" id="7936"/>
    <lineage>
        <taxon>Eukaryota</taxon>
        <taxon>Metazoa</taxon>
        <taxon>Chordata</taxon>
        <taxon>Craniata</taxon>
        <taxon>Vertebrata</taxon>
        <taxon>Euteleostomi</taxon>
        <taxon>Actinopterygii</taxon>
        <taxon>Neopterygii</taxon>
        <taxon>Teleostei</taxon>
        <taxon>Anguilliformes</taxon>
        <taxon>Anguillidae</taxon>
        <taxon>Anguilla</taxon>
    </lineage>
</organism>
<evidence type="ECO:0000313" key="1">
    <source>
        <dbReference type="EMBL" id="JAH23722.1"/>
    </source>
</evidence>
<reference evidence="1" key="1">
    <citation type="submission" date="2014-11" db="EMBL/GenBank/DDBJ databases">
        <authorList>
            <person name="Amaro Gonzalez C."/>
        </authorList>
    </citation>
    <scope>NUCLEOTIDE SEQUENCE</scope>
</reference>
<protein>
    <submittedName>
        <fullName evidence="1">Uncharacterized protein</fullName>
    </submittedName>
</protein>
<dbReference type="AlphaFoldDB" id="A0A0E9R4P5"/>